<organism evidence="1 2">
    <name type="scientific">Ileibacterium valens</name>
    <dbReference type="NCBI Taxonomy" id="1862668"/>
    <lineage>
        <taxon>Bacteria</taxon>
        <taxon>Bacillati</taxon>
        <taxon>Bacillota</taxon>
        <taxon>Erysipelotrichia</taxon>
        <taxon>Erysipelotrichales</taxon>
        <taxon>Erysipelotrichaceae</taxon>
        <taxon>Ileibacterium</taxon>
    </lineage>
</organism>
<dbReference type="AlphaFoldDB" id="A0A1U7ND83"/>
<dbReference type="GeneID" id="82203775"/>
<accession>A0A1U7ND83</accession>
<dbReference type="SUPFAM" id="SSF51569">
    <property type="entry name" value="Aldolase"/>
    <property type="match status" value="1"/>
</dbReference>
<dbReference type="OrthoDB" id="9807051at2"/>
<gene>
    <name evidence="1" type="ORF">BO222_11580</name>
</gene>
<name>A0A1U7ND83_9FIRM</name>
<evidence type="ECO:0000313" key="2">
    <source>
        <dbReference type="Proteomes" id="UP000186341"/>
    </source>
</evidence>
<comment type="caution">
    <text evidence="1">The sequence shown here is derived from an EMBL/GenBank/DDBJ whole genome shotgun (WGS) entry which is preliminary data.</text>
</comment>
<sequence>MNFYLESVKAAEYQELMQFADFKGVISTPSMFTHEGLDVKAVIDDLLEVLPDNAMLFIPVIQSGFRSILKEAREIASLAPNVIPTIPFSPEGLMALKACSTLKVKAACSKISKPEQLVFALNNKAPILLISKRLMNKAKTETMMLETLKNNEDSSAEVIFYDVTDASDAGDLFAKGLKNVSLKPAAVKEILQEANLISEIQEEKDEWIMTYTRMELFE</sequence>
<evidence type="ECO:0000313" key="1">
    <source>
        <dbReference type="EMBL" id="OLU36824.1"/>
    </source>
</evidence>
<dbReference type="RefSeq" id="WP_075820927.1">
    <property type="nucleotide sequence ID" value="NZ_CAJUTZ010000049.1"/>
</dbReference>
<reference evidence="1 2" key="1">
    <citation type="submission" date="2016-11" db="EMBL/GenBank/DDBJ databases">
        <title>Description of two novel members of the family Erysipelotrichaceae: Ileibacterium lipovorans gen. nov., sp. nov. and Dubosiella newyorkensis, gen. nov., sp. nov.</title>
        <authorList>
            <person name="Cox L.M."/>
            <person name="Sohn J."/>
            <person name="Tyrrell K.L."/>
            <person name="Citron D.M."/>
            <person name="Lawson P.A."/>
            <person name="Patel N.B."/>
            <person name="Iizumi T."/>
            <person name="Perez-Perez G.I."/>
            <person name="Goldstein E.J."/>
            <person name="Blaser M.J."/>
        </authorList>
    </citation>
    <scope>NUCLEOTIDE SEQUENCE [LARGE SCALE GENOMIC DNA]</scope>
    <source>
        <strain evidence="1 2">NYU-BL-A3</strain>
    </source>
</reference>
<dbReference type="Gene3D" id="3.20.20.70">
    <property type="entry name" value="Aldolase class I"/>
    <property type="match status" value="1"/>
</dbReference>
<protein>
    <submittedName>
        <fullName evidence="1">Uncharacterized protein</fullName>
    </submittedName>
</protein>
<dbReference type="Proteomes" id="UP000186341">
    <property type="component" value="Unassembled WGS sequence"/>
</dbReference>
<dbReference type="EMBL" id="MPJW01000254">
    <property type="protein sequence ID" value="OLU36824.1"/>
    <property type="molecule type" value="Genomic_DNA"/>
</dbReference>
<proteinExistence type="predicted"/>
<keyword evidence="2" id="KW-1185">Reference proteome</keyword>
<dbReference type="InterPro" id="IPR013785">
    <property type="entry name" value="Aldolase_TIM"/>
</dbReference>